<dbReference type="Proteomes" id="UP000659630">
    <property type="component" value="Unassembled WGS sequence"/>
</dbReference>
<evidence type="ECO:0000313" key="5">
    <source>
        <dbReference type="Proteomes" id="UP000659630"/>
    </source>
</evidence>
<organism evidence="4 5">
    <name type="scientific">Anaerofilum hominis</name>
    <dbReference type="NCBI Taxonomy" id="2763016"/>
    <lineage>
        <taxon>Bacteria</taxon>
        <taxon>Bacillati</taxon>
        <taxon>Bacillota</taxon>
        <taxon>Clostridia</taxon>
        <taxon>Eubacteriales</taxon>
        <taxon>Oscillospiraceae</taxon>
        <taxon>Anaerofilum</taxon>
    </lineage>
</organism>
<comment type="caution">
    <text evidence="4">The sequence shown here is derived from an EMBL/GenBank/DDBJ whole genome shotgun (WGS) entry which is preliminary data.</text>
</comment>
<feature type="signal peptide" evidence="2">
    <location>
        <begin position="1"/>
        <end position="24"/>
    </location>
</feature>
<keyword evidence="1 2" id="KW-0732">Signal</keyword>
<dbReference type="InterPro" id="IPR029051">
    <property type="entry name" value="DUF4352"/>
</dbReference>
<evidence type="ECO:0000256" key="2">
    <source>
        <dbReference type="SAM" id="SignalP"/>
    </source>
</evidence>
<dbReference type="EMBL" id="JACONZ010000002">
    <property type="protein sequence ID" value="MBC5581502.1"/>
    <property type="molecule type" value="Genomic_DNA"/>
</dbReference>
<accession>A0A923I9R2</accession>
<dbReference type="PROSITE" id="PS51257">
    <property type="entry name" value="PROKAR_LIPOPROTEIN"/>
    <property type="match status" value="1"/>
</dbReference>
<gene>
    <name evidence="4" type="ORF">H8S23_08255</name>
</gene>
<evidence type="ECO:0000313" key="4">
    <source>
        <dbReference type="EMBL" id="MBC5581502.1"/>
    </source>
</evidence>
<feature type="chain" id="PRO_5039349717" evidence="2">
    <location>
        <begin position="25"/>
        <end position="184"/>
    </location>
</feature>
<reference evidence="4" key="1">
    <citation type="submission" date="2020-08" db="EMBL/GenBank/DDBJ databases">
        <title>Genome public.</title>
        <authorList>
            <person name="Liu C."/>
            <person name="Sun Q."/>
        </authorList>
    </citation>
    <scope>NUCLEOTIDE SEQUENCE</scope>
    <source>
        <strain evidence="4">BX8</strain>
    </source>
</reference>
<name>A0A923I9R2_9FIRM</name>
<evidence type="ECO:0000256" key="1">
    <source>
        <dbReference type="ARBA" id="ARBA00022729"/>
    </source>
</evidence>
<feature type="domain" description="DUF4352" evidence="3">
    <location>
        <begin position="55"/>
        <end position="169"/>
    </location>
</feature>
<evidence type="ECO:0000259" key="3">
    <source>
        <dbReference type="Pfam" id="PF11611"/>
    </source>
</evidence>
<dbReference type="InterPro" id="IPR029050">
    <property type="entry name" value="Immunoprotect_excell_Ig-like"/>
</dbReference>
<dbReference type="Pfam" id="PF11611">
    <property type="entry name" value="DUF4352"/>
    <property type="match status" value="1"/>
</dbReference>
<proteinExistence type="predicted"/>
<keyword evidence="5" id="KW-1185">Reference proteome</keyword>
<dbReference type="RefSeq" id="WP_186887847.1">
    <property type="nucleotide sequence ID" value="NZ_JACONZ010000002.1"/>
</dbReference>
<sequence>MKLKKLAAQLTAVALAGALALSLAGCDKLPGVDTMTTGASVAEDGRETGGYVVGEVGEKLTTQFFSFSVDSVERTDRCGDAAAGEGTTLVVAEITVKNTFGETIPMFSSDFVLYYGAGDEDYCFPVEAAGDGLMELEYELAKDEEITAKVAYEVPEDADSFSLLYLEVYEDDFVGNAYYVDFEV</sequence>
<dbReference type="Gene3D" id="2.60.40.1240">
    <property type="match status" value="1"/>
</dbReference>
<protein>
    <submittedName>
        <fullName evidence="4">DUF4352 domain-containing protein</fullName>
    </submittedName>
</protein>
<dbReference type="AlphaFoldDB" id="A0A923I9R2"/>